<feature type="region of interest" description="Disordered" evidence="1">
    <location>
        <begin position="159"/>
        <end position="178"/>
    </location>
</feature>
<sequence>ISLIPLFHQFLSCLPRSSPSLIDLSHPSLAHRSLSSLSRSSPSHRSLSSLSCSSISLIPLLLIDLSHPSLAHPPLIDLSHPSLAHPPLSQHLSDTYFGVRNKCLQLLGCLGNVDTPLNKEGQGLVPAVIGGGAPGVSGGVCVRDAQSVISDYFADQDPRVHQSHGMTSLPPVRSQYTY</sequence>
<proteinExistence type="predicted"/>
<dbReference type="STRING" id="62062.ENSHHUP00000033599"/>
<dbReference type="Ensembl" id="ENSHHUT00000034949.1">
    <property type="protein sequence ID" value="ENSHHUP00000033599.1"/>
    <property type="gene ID" value="ENSHHUG00000021221.1"/>
</dbReference>
<reference evidence="2" key="2">
    <citation type="submission" date="2025-08" db="UniProtKB">
        <authorList>
            <consortium name="Ensembl"/>
        </authorList>
    </citation>
    <scope>IDENTIFICATION</scope>
</reference>
<name>A0A4W5M6Y5_9TELE</name>
<dbReference type="AlphaFoldDB" id="A0A4W5M6Y5"/>
<evidence type="ECO:0000313" key="2">
    <source>
        <dbReference type="Ensembl" id="ENSHHUP00000033599.1"/>
    </source>
</evidence>
<reference evidence="2" key="3">
    <citation type="submission" date="2025-09" db="UniProtKB">
        <authorList>
            <consortium name="Ensembl"/>
        </authorList>
    </citation>
    <scope>IDENTIFICATION</scope>
</reference>
<dbReference type="Proteomes" id="UP000314982">
    <property type="component" value="Unassembled WGS sequence"/>
</dbReference>
<reference evidence="3" key="1">
    <citation type="submission" date="2018-06" db="EMBL/GenBank/DDBJ databases">
        <title>Genome assembly of Danube salmon.</title>
        <authorList>
            <person name="Macqueen D.J."/>
            <person name="Gundappa M.K."/>
        </authorList>
    </citation>
    <scope>NUCLEOTIDE SEQUENCE [LARGE SCALE GENOMIC DNA]</scope>
</reference>
<dbReference type="GeneTree" id="ENSGT00990000210886"/>
<evidence type="ECO:0000313" key="3">
    <source>
        <dbReference type="Proteomes" id="UP000314982"/>
    </source>
</evidence>
<evidence type="ECO:0000256" key="1">
    <source>
        <dbReference type="SAM" id="MobiDB-lite"/>
    </source>
</evidence>
<organism evidence="2 3">
    <name type="scientific">Hucho hucho</name>
    <name type="common">huchen</name>
    <dbReference type="NCBI Taxonomy" id="62062"/>
    <lineage>
        <taxon>Eukaryota</taxon>
        <taxon>Metazoa</taxon>
        <taxon>Chordata</taxon>
        <taxon>Craniata</taxon>
        <taxon>Vertebrata</taxon>
        <taxon>Euteleostomi</taxon>
        <taxon>Actinopterygii</taxon>
        <taxon>Neopterygii</taxon>
        <taxon>Teleostei</taxon>
        <taxon>Protacanthopterygii</taxon>
        <taxon>Salmoniformes</taxon>
        <taxon>Salmonidae</taxon>
        <taxon>Salmoninae</taxon>
        <taxon>Hucho</taxon>
    </lineage>
</organism>
<accession>A0A4W5M6Y5</accession>
<keyword evidence="3" id="KW-1185">Reference proteome</keyword>
<protein>
    <submittedName>
        <fullName evidence="2">Uncharacterized protein</fullName>
    </submittedName>
</protein>